<sequence length="575" mass="63419">MNRSWHFQMHKMRQRLGLSPNDSLQPPGSMTPTMDSTTLVTFLFKAPPEARTVELLGSWDNFQQAHQMHHDRRRGRGFWTGCWAFDNIIFDGDSLDWSKPRSGGLKQGGTYWYFYRLNDEVEAYDDSRAYTTSCPLLPGQRLNVMEVPIEIMDPPSRCCSAGTTTAEQLARTTSSQTLNPHDKYAPLEPPPVSKVHGRCVSDLALNGRLENRPHSSRPAKSPPPMSPVQEEAAARSAIEVSRQRPRAYANDLSDHYWSRQSSFTSQRGWSSEAPSFAHSSVPDVYPTTFQDNDDASFVLSPVLEVPSPPLRTYSRVSYAEDVPVQFSHPDPFHDFDAQHSPGYDDDFDGTYANGQDDFDAFVRMPTSPPSGALPQAVWLNPQAQQRRKRTSSLPTTTTGPLAIKPWTAHSDPTHLHATNSASELEYSSLDSLSPSFSAATLSSTTSSGPATPNHLDSGSQPTSRHTVDDTAEDHATKPGALSVIDRVADRFRTLRHSCSTAAVPSTSPPMYEKREQGWSGYSLPAPAGQRKTPSAMSQITVADEAEAPKLDLMQTLDHSGAGESFAKDVFSELGF</sequence>
<feature type="region of interest" description="Disordered" evidence="1">
    <location>
        <begin position="382"/>
        <end position="409"/>
    </location>
</feature>
<feature type="compositionally biased region" description="Polar residues" evidence="1">
    <location>
        <begin position="454"/>
        <end position="464"/>
    </location>
</feature>
<gene>
    <name evidence="2" type="ORF">LTR77_009687</name>
</gene>
<evidence type="ECO:0000313" key="3">
    <source>
        <dbReference type="Proteomes" id="UP001337655"/>
    </source>
</evidence>
<dbReference type="PANTHER" id="PTHR40625:SF1">
    <property type="entry name" value="AMP-ACTIVATED PROTEIN KINASE GLYCOGEN-BINDING DOMAIN-CONTAINING PROTEIN"/>
    <property type="match status" value="1"/>
</dbReference>
<dbReference type="Proteomes" id="UP001337655">
    <property type="component" value="Unassembled WGS sequence"/>
</dbReference>
<feature type="region of interest" description="Disordered" evidence="1">
    <location>
        <begin position="437"/>
        <end position="479"/>
    </location>
</feature>
<dbReference type="AlphaFoldDB" id="A0AAV9NX02"/>
<dbReference type="RefSeq" id="XP_064654729.1">
    <property type="nucleotide sequence ID" value="XM_064806913.1"/>
</dbReference>
<protein>
    <submittedName>
        <fullName evidence="2">Uncharacterized protein</fullName>
    </submittedName>
</protein>
<feature type="compositionally biased region" description="Low complexity" evidence="1">
    <location>
        <begin position="391"/>
        <end position="401"/>
    </location>
</feature>
<proteinExistence type="predicted"/>
<feature type="compositionally biased region" description="Low complexity" evidence="1">
    <location>
        <begin position="437"/>
        <end position="452"/>
    </location>
</feature>
<accession>A0AAV9NX02</accession>
<dbReference type="EMBL" id="JAVRRT010000019">
    <property type="protein sequence ID" value="KAK5164481.1"/>
    <property type="molecule type" value="Genomic_DNA"/>
</dbReference>
<feature type="region of interest" description="Disordered" evidence="1">
    <location>
        <begin position="500"/>
        <end position="533"/>
    </location>
</feature>
<evidence type="ECO:0000313" key="2">
    <source>
        <dbReference type="EMBL" id="KAK5164481.1"/>
    </source>
</evidence>
<organism evidence="2 3">
    <name type="scientific">Saxophila tyrrhenica</name>
    <dbReference type="NCBI Taxonomy" id="1690608"/>
    <lineage>
        <taxon>Eukaryota</taxon>
        <taxon>Fungi</taxon>
        <taxon>Dikarya</taxon>
        <taxon>Ascomycota</taxon>
        <taxon>Pezizomycotina</taxon>
        <taxon>Dothideomycetes</taxon>
        <taxon>Dothideomycetidae</taxon>
        <taxon>Mycosphaerellales</taxon>
        <taxon>Extremaceae</taxon>
        <taxon>Saxophila</taxon>
    </lineage>
</organism>
<feature type="region of interest" description="Disordered" evidence="1">
    <location>
        <begin position="171"/>
        <end position="242"/>
    </location>
</feature>
<comment type="caution">
    <text evidence="2">The sequence shown here is derived from an EMBL/GenBank/DDBJ whole genome shotgun (WGS) entry which is preliminary data.</text>
</comment>
<keyword evidence="3" id="KW-1185">Reference proteome</keyword>
<dbReference type="PANTHER" id="PTHR40625">
    <property type="entry name" value="GTP-BINDING PROTEIN ESDC-RELATED"/>
    <property type="match status" value="1"/>
</dbReference>
<reference evidence="2 3" key="1">
    <citation type="submission" date="2023-08" db="EMBL/GenBank/DDBJ databases">
        <title>Black Yeasts Isolated from many extreme environments.</title>
        <authorList>
            <person name="Coleine C."/>
            <person name="Stajich J.E."/>
            <person name="Selbmann L."/>
        </authorList>
    </citation>
    <scope>NUCLEOTIDE SEQUENCE [LARGE SCALE GENOMIC DNA]</scope>
    <source>
        <strain evidence="2 3">CCFEE 5935</strain>
    </source>
</reference>
<dbReference type="GeneID" id="89931017"/>
<evidence type="ECO:0000256" key="1">
    <source>
        <dbReference type="SAM" id="MobiDB-lite"/>
    </source>
</evidence>
<name>A0AAV9NX02_9PEZI</name>
<feature type="compositionally biased region" description="Basic and acidic residues" evidence="1">
    <location>
        <begin position="465"/>
        <end position="476"/>
    </location>
</feature>